<name>A0A6J4JZF4_9CHLR</name>
<keyword evidence="4 8" id="KW-0479">Metal-binding</keyword>
<evidence type="ECO:0000256" key="3">
    <source>
        <dbReference type="ARBA" id="ARBA00022434"/>
    </source>
</evidence>
<feature type="binding site" evidence="8">
    <location>
        <position position="51"/>
    </location>
    <ligand>
        <name>Fe cation</name>
        <dbReference type="ChEBI" id="CHEBI:24875"/>
        <label>1</label>
    </ligand>
</feature>
<evidence type="ECO:0000256" key="6">
    <source>
        <dbReference type="ARBA" id="ARBA00023004"/>
    </source>
</evidence>
<evidence type="ECO:0000256" key="2">
    <source>
        <dbReference type="ARBA" id="ARBA00006950"/>
    </source>
</evidence>
<evidence type="ECO:0000256" key="7">
    <source>
        <dbReference type="ARBA" id="ARBA00048035"/>
    </source>
</evidence>
<dbReference type="Pfam" id="PF00210">
    <property type="entry name" value="Ferritin"/>
    <property type="match status" value="1"/>
</dbReference>
<dbReference type="PANTHER" id="PTHR11431">
    <property type="entry name" value="FERRITIN"/>
    <property type="match status" value="1"/>
</dbReference>
<evidence type="ECO:0000256" key="4">
    <source>
        <dbReference type="ARBA" id="ARBA00022723"/>
    </source>
</evidence>
<dbReference type="GO" id="GO:0042802">
    <property type="term" value="F:identical protein binding"/>
    <property type="evidence" value="ECO:0007669"/>
    <property type="project" value="UniProtKB-ARBA"/>
</dbReference>
<evidence type="ECO:0000256" key="9">
    <source>
        <dbReference type="RuleBase" id="RU361145"/>
    </source>
</evidence>
<feature type="binding site" evidence="8">
    <location>
        <position position="18"/>
    </location>
    <ligand>
        <name>Fe cation</name>
        <dbReference type="ChEBI" id="CHEBI:24875"/>
        <label>1</label>
    </ligand>
</feature>
<proteinExistence type="inferred from homology"/>
<dbReference type="SUPFAM" id="SSF47240">
    <property type="entry name" value="Ferritin-like"/>
    <property type="match status" value="1"/>
</dbReference>
<dbReference type="Gene3D" id="1.20.1260.10">
    <property type="match status" value="1"/>
</dbReference>
<comment type="function">
    <text evidence="1 9">Iron-storage protein.</text>
</comment>
<organism evidence="11">
    <name type="scientific">uncultured Chloroflexia bacterium</name>
    <dbReference type="NCBI Taxonomy" id="1672391"/>
    <lineage>
        <taxon>Bacteria</taxon>
        <taxon>Bacillati</taxon>
        <taxon>Chloroflexota</taxon>
        <taxon>Chloroflexia</taxon>
        <taxon>environmental samples</taxon>
    </lineage>
</organism>
<dbReference type="CDD" id="cd01055">
    <property type="entry name" value="Nonheme_Ferritin"/>
    <property type="match status" value="1"/>
</dbReference>
<feature type="binding site" evidence="8">
    <location>
        <position position="54"/>
    </location>
    <ligand>
        <name>Fe cation</name>
        <dbReference type="ChEBI" id="CHEBI:24875"/>
        <label>1</label>
    </ligand>
</feature>
<dbReference type="GO" id="GO:0004322">
    <property type="term" value="F:ferroxidase activity"/>
    <property type="evidence" value="ECO:0007669"/>
    <property type="project" value="TreeGrafter"/>
</dbReference>
<dbReference type="FunFam" id="1.20.1260.10:FF:000001">
    <property type="entry name" value="Non-heme ferritin"/>
    <property type="match status" value="1"/>
</dbReference>
<dbReference type="PANTHER" id="PTHR11431:SF127">
    <property type="entry name" value="BACTERIAL NON-HEME FERRITIN"/>
    <property type="match status" value="1"/>
</dbReference>
<gene>
    <name evidence="11" type="ORF">AVDCRST_MAG93-3940</name>
</gene>
<dbReference type="AlphaFoldDB" id="A0A6J4JZF4"/>
<evidence type="ECO:0000259" key="10">
    <source>
        <dbReference type="PROSITE" id="PS50905"/>
    </source>
</evidence>
<dbReference type="InterPro" id="IPR041719">
    <property type="entry name" value="Ferritin_prok"/>
</dbReference>
<keyword evidence="9" id="KW-0963">Cytoplasm</keyword>
<keyword evidence="6 8" id="KW-0408">Iron</keyword>
<accession>A0A6J4JZF4</accession>
<dbReference type="EC" id="1.16.3.2" evidence="9"/>
<dbReference type="GO" id="GO:0006879">
    <property type="term" value="P:intracellular iron ion homeostasis"/>
    <property type="evidence" value="ECO:0007669"/>
    <property type="project" value="UniProtKB-KW"/>
</dbReference>
<dbReference type="GO" id="GO:0008199">
    <property type="term" value="F:ferric iron binding"/>
    <property type="evidence" value="ECO:0007669"/>
    <property type="project" value="InterPro"/>
</dbReference>
<evidence type="ECO:0000256" key="5">
    <source>
        <dbReference type="ARBA" id="ARBA00023002"/>
    </source>
</evidence>
<feature type="domain" description="Ferritin-like diiron" evidence="10">
    <location>
        <begin position="1"/>
        <end position="146"/>
    </location>
</feature>
<reference evidence="11" key="1">
    <citation type="submission" date="2020-02" db="EMBL/GenBank/DDBJ databases">
        <authorList>
            <person name="Meier V. D."/>
        </authorList>
    </citation>
    <scope>NUCLEOTIDE SEQUENCE</scope>
    <source>
        <strain evidence="11">AVDCRST_MAG93</strain>
    </source>
</reference>
<protein>
    <recommendedName>
        <fullName evidence="9">Ferritin</fullName>
        <ecNumber evidence="9">1.16.3.2</ecNumber>
    </recommendedName>
</protein>
<feature type="binding site" evidence="8">
    <location>
        <position position="128"/>
    </location>
    <ligand>
        <name>Fe cation</name>
        <dbReference type="ChEBI" id="CHEBI:24875"/>
        <label>1</label>
    </ligand>
</feature>
<evidence type="ECO:0000313" key="11">
    <source>
        <dbReference type="EMBL" id="CAA9291566.1"/>
    </source>
</evidence>
<dbReference type="InterPro" id="IPR008331">
    <property type="entry name" value="Ferritin_DPS_dom"/>
</dbReference>
<comment type="catalytic activity">
    <reaction evidence="7 9">
        <text>4 Fe(2+) + O2 + 6 H2O = 4 iron(III) oxide-hydroxide + 12 H(+)</text>
        <dbReference type="Rhea" id="RHEA:11972"/>
        <dbReference type="ChEBI" id="CHEBI:15377"/>
        <dbReference type="ChEBI" id="CHEBI:15378"/>
        <dbReference type="ChEBI" id="CHEBI:15379"/>
        <dbReference type="ChEBI" id="CHEBI:29033"/>
        <dbReference type="ChEBI" id="CHEBI:78619"/>
        <dbReference type="EC" id="1.16.3.2"/>
    </reaction>
</comment>
<feature type="binding site" evidence="8">
    <location>
        <position position="95"/>
    </location>
    <ligand>
        <name>Fe cation</name>
        <dbReference type="ChEBI" id="CHEBI:24875"/>
        <label>1</label>
    </ligand>
</feature>
<dbReference type="InterPro" id="IPR009040">
    <property type="entry name" value="Ferritin-like_diiron"/>
</dbReference>
<comment type="subcellular location">
    <subcellularLocation>
        <location evidence="9">Cytoplasm</location>
    </subcellularLocation>
</comment>
<sequence>MILAKTIQDAMNEQIKNELYSAHQYLAMAAYCESVNLPGFASWMRMQAQEEREHAMKFYGHIQDRDGRVVLQAIDQPIIEFASPLEVFEKALEQEQAVTADINELYALAVRENDYASQVFLQWFVMEQVEEEKNVGDVVQTLKMSGEKNEALLQFDRELGERENEE</sequence>
<dbReference type="GO" id="GO:0005829">
    <property type="term" value="C:cytosol"/>
    <property type="evidence" value="ECO:0007669"/>
    <property type="project" value="TreeGrafter"/>
</dbReference>
<comment type="similarity">
    <text evidence="2 9">Belongs to the ferritin family. Prokaryotic subfamily.</text>
</comment>
<keyword evidence="3 9" id="KW-0409">Iron storage</keyword>
<dbReference type="InterPro" id="IPR012347">
    <property type="entry name" value="Ferritin-like"/>
</dbReference>
<dbReference type="GO" id="GO:0006826">
    <property type="term" value="P:iron ion transport"/>
    <property type="evidence" value="ECO:0007669"/>
    <property type="project" value="InterPro"/>
</dbReference>
<dbReference type="PROSITE" id="PS50905">
    <property type="entry name" value="FERRITIN_LIKE"/>
    <property type="match status" value="1"/>
</dbReference>
<evidence type="ECO:0000256" key="1">
    <source>
        <dbReference type="ARBA" id="ARBA00002485"/>
    </source>
</evidence>
<dbReference type="InterPro" id="IPR001519">
    <property type="entry name" value="Ferritin"/>
</dbReference>
<dbReference type="EMBL" id="CADCTR010001338">
    <property type="protein sequence ID" value="CAA9291566.1"/>
    <property type="molecule type" value="Genomic_DNA"/>
</dbReference>
<keyword evidence="5" id="KW-0560">Oxidoreductase</keyword>
<dbReference type="InterPro" id="IPR009078">
    <property type="entry name" value="Ferritin-like_SF"/>
</dbReference>
<dbReference type="GO" id="GO:0008198">
    <property type="term" value="F:ferrous iron binding"/>
    <property type="evidence" value="ECO:0007669"/>
    <property type="project" value="TreeGrafter"/>
</dbReference>
<evidence type="ECO:0000256" key="8">
    <source>
        <dbReference type="PIRSR" id="PIRSR601519-1"/>
    </source>
</evidence>